<keyword evidence="5" id="KW-0812">Transmembrane</keyword>
<organism evidence="10 11">
    <name type="scientific">Mizuhopecten yessoensis</name>
    <name type="common">Japanese scallop</name>
    <name type="synonym">Patinopecten yessoensis</name>
    <dbReference type="NCBI Taxonomy" id="6573"/>
    <lineage>
        <taxon>Eukaryota</taxon>
        <taxon>Metazoa</taxon>
        <taxon>Spiralia</taxon>
        <taxon>Lophotrochozoa</taxon>
        <taxon>Mollusca</taxon>
        <taxon>Bivalvia</taxon>
        <taxon>Autobranchia</taxon>
        <taxon>Pteriomorphia</taxon>
        <taxon>Pectinida</taxon>
        <taxon>Pectinoidea</taxon>
        <taxon>Pectinidae</taxon>
        <taxon>Mizuhopecten</taxon>
    </lineage>
</organism>
<dbReference type="Pfam" id="PF01697">
    <property type="entry name" value="Glyco_transf_92"/>
    <property type="match status" value="1"/>
</dbReference>
<comment type="similarity">
    <text evidence="2 8">Belongs to the glycosyltransferase 92 family.</text>
</comment>
<dbReference type="PANTHER" id="PTHR21461">
    <property type="entry name" value="GLYCOSYLTRANSFERASE FAMILY 92 PROTEIN"/>
    <property type="match status" value="1"/>
</dbReference>
<evidence type="ECO:0000256" key="8">
    <source>
        <dbReference type="RuleBase" id="RU366017"/>
    </source>
</evidence>
<evidence type="ECO:0000256" key="1">
    <source>
        <dbReference type="ARBA" id="ARBA00004167"/>
    </source>
</evidence>
<dbReference type="GO" id="GO:0016020">
    <property type="term" value="C:membrane"/>
    <property type="evidence" value="ECO:0007669"/>
    <property type="project" value="UniProtKB-SubCell"/>
</dbReference>
<evidence type="ECO:0000256" key="3">
    <source>
        <dbReference type="ARBA" id="ARBA00022676"/>
    </source>
</evidence>
<dbReference type="AlphaFoldDB" id="A0A210R738"/>
<gene>
    <name evidence="10" type="ORF">KP79_PYT13536</name>
</gene>
<evidence type="ECO:0000256" key="2">
    <source>
        <dbReference type="ARBA" id="ARBA00007647"/>
    </source>
</evidence>
<keyword evidence="11" id="KW-1185">Reference proteome</keyword>
<accession>A0A210R738</accession>
<protein>
    <recommendedName>
        <fullName evidence="8">Glycosyltransferase family 92 protein</fullName>
        <ecNumber evidence="8">2.4.1.-</ecNumber>
    </recommendedName>
</protein>
<dbReference type="GO" id="GO:0005737">
    <property type="term" value="C:cytoplasm"/>
    <property type="evidence" value="ECO:0007669"/>
    <property type="project" value="TreeGrafter"/>
</dbReference>
<dbReference type="GO" id="GO:0016757">
    <property type="term" value="F:glycosyltransferase activity"/>
    <property type="evidence" value="ECO:0007669"/>
    <property type="project" value="UniProtKB-UniRule"/>
</dbReference>
<dbReference type="Proteomes" id="UP000242188">
    <property type="component" value="Unassembled WGS sequence"/>
</dbReference>
<evidence type="ECO:0000313" key="10">
    <source>
        <dbReference type="EMBL" id="OWF56877.1"/>
    </source>
</evidence>
<evidence type="ECO:0000256" key="5">
    <source>
        <dbReference type="ARBA" id="ARBA00022692"/>
    </source>
</evidence>
<evidence type="ECO:0000256" key="7">
    <source>
        <dbReference type="ARBA" id="ARBA00023136"/>
    </source>
</evidence>
<dbReference type="InterPro" id="IPR008166">
    <property type="entry name" value="Glyco_transf_92"/>
</dbReference>
<evidence type="ECO:0000256" key="9">
    <source>
        <dbReference type="SAM" id="MobiDB-lite"/>
    </source>
</evidence>
<comment type="caution">
    <text evidence="10">The sequence shown here is derived from an EMBL/GenBank/DDBJ whole genome shotgun (WGS) entry which is preliminary data.</text>
</comment>
<dbReference type="EC" id="2.4.1.-" evidence="8"/>
<sequence length="508" mass="59609">MKLRTRRFVVGTLLVHTGIFCLMMQHVLDYDDIRESKSALGRYQFNRDRTLDYKTPEKQTTPFVKKMIPIFQLVNTSANINNNRSAINNNRSGKQSVVADAPNQNNCERRPPQSMVQRNIISGDFQNISHTPRGYIISAFCDNTDNITGTVHVISMKETSFGKSASCVFWSSDPKDVQAISTSRAVSLRINEHHGKRYAAAYFTCNVPYNMKPVGVSLVTHRCENPSNFMLIQYPEKQRWQFTVCVTPLNFRYSKAYELVEMIEMNRILGADHFVFYNYSTHVNVDKVLQYYIDKDLVEVVQWHLPMKVDVWPKIKGHTTEIHYFGQLGALNDCLYRNRYRSNFLVYQDLDEFIFPYKHQNWNEMIESLPRRGVYMFRNTFFRKDWNDTEELFDGKDLAKKYKSTILLKTWREAKIFGLRQRSKYIINPRKVDTVGIHNVWKERSASSLINVPRDVALMHHYRDWENPHDKTKRDEDQTALKYKDKLLGKLKTVWSVLKDVELGPLGF</sequence>
<evidence type="ECO:0000313" key="11">
    <source>
        <dbReference type="Proteomes" id="UP000242188"/>
    </source>
</evidence>
<dbReference type="EMBL" id="NEDP02000007">
    <property type="protein sequence ID" value="OWF56877.1"/>
    <property type="molecule type" value="Genomic_DNA"/>
</dbReference>
<keyword evidence="6" id="KW-1133">Transmembrane helix</keyword>
<dbReference type="OrthoDB" id="2526284at2759"/>
<reference evidence="10 11" key="1">
    <citation type="journal article" date="2017" name="Nat. Ecol. Evol.">
        <title>Scallop genome provides insights into evolution of bilaterian karyotype and development.</title>
        <authorList>
            <person name="Wang S."/>
            <person name="Zhang J."/>
            <person name="Jiao W."/>
            <person name="Li J."/>
            <person name="Xun X."/>
            <person name="Sun Y."/>
            <person name="Guo X."/>
            <person name="Huan P."/>
            <person name="Dong B."/>
            <person name="Zhang L."/>
            <person name="Hu X."/>
            <person name="Sun X."/>
            <person name="Wang J."/>
            <person name="Zhao C."/>
            <person name="Wang Y."/>
            <person name="Wang D."/>
            <person name="Huang X."/>
            <person name="Wang R."/>
            <person name="Lv J."/>
            <person name="Li Y."/>
            <person name="Zhang Z."/>
            <person name="Liu B."/>
            <person name="Lu W."/>
            <person name="Hui Y."/>
            <person name="Liang J."/>
            <person name="Zhou Z."/>
            <person name="Hou R."/>
            <person name="Li X."/>
            <person name="Liu Y."/>
            <person name="Li H."/>
            <person name="Ning X."/>
            <person name="Lin Y."/>
            <person name="Zhao L."/>
            <person name="Xing Q."/>
            <person name="Dou J."/>
            <person name="Li Y."/>
            <person name="Mao J."/>
            <person name="Guo H."/>
            <person name="Dou H."/>
            <person name="Li T."/>
            <person name="Mu C."/>
            <person name="Jiang W."/>
            <person name="Fu Q."/>
            <person name="Fu X."/>
            <person name="Miao Y."/>
            <person name="Liu J."/>
            <person name="Yu Q."/>
            <person name="Li R."/>
            <person name="Liao H."/>
            <person name="Li X."/>
            <person name="Kong Y."/>
            <person name="Jiang Z."/>
            <person name="Chourrout D."/>
            <person name="Li R."/>
            <person name="Bao Z."/>
        </authorList>
    </citation>
    <scope>NUCLEOTIDE SEQUENCE [LARGE SCALE GENOMIC DNA]</scope>
    <source>
        <strain evidence="10 11">PY_sf001</strain>
    </source>
</reference>
<name>A0A210R738_MIZYE</name>
<evidence type="ECO:0000256" key="6">
    <source>
        <dbReference type="ARBA" id="ARBA00022989"/>
    </source>
</evidence>
<proteinExistence type="inferred from homology"/>
<keyword evidence="3 8" id="KW-0328">Glycosyltransferase</keyword>
<dbReference type="PANTHER" id="PTHR21461:SF69">
    <property type="entry name" value="GLYCOSYLTRANSFERASE FAMILY 92 PROTEIN"/>
    <property type="match status" value="1"/>
</dbReference>
<comment type="subcellular location">
    <subcellularLocation>
        <location evidence="1">Membrane</location>
        <topology evidence="1">Single-pass membrane protein</topology>
    </subcellularLocation>
</comment>
<keyword evidence="7" id="KW-0472">Membrane</keyword>
<evidence type="ECO:0000256" key="4">
    <source>
        <dbReference type="ARBA" id="ARBA00022679"/>
    </source>
</evidence>
<feature type="region of interest" description="Disordered" evidence="9">
    <location>
        <begin position="86"/>
        <end position="111"/>
    </location>
</feature>
<keyword evidence="4 8" id="KW-0808">Transferase</keyword>